<evidence type="ECO:0000313" key="3">
    <source>
        <dbReference type="Proteomes" id="UP001164064"/>
    </source>
</evidence>
<dbReference type="Gene3D" id="3.30.700.10">
    <property type="entry name" value="Glycoprotein, Type 4 Pilin"/>
    <property type="match status" value="1"/>
</dbReference>
<evidence type="ECO:0000256" key="1">
    <source>
        <dbReference type="SAM" id="Phobius"/>
    </source>
</evidence>
<dbReference type="EMBL" id="CP089051">
    <property type="protein sequence ID" value="UYF72118.1"/>
    <property type="molecule type" value="Genomic_DNA"/>
</dbReference>
<dbReference type="RefSeq" id="WP_263512799.1">
    <property type="nucleotide sequence ID" value="NZ_CP089051.1"/>
</dbReference>
<gene>
    <name evidence="2" type="ORF">LSO60_02195</name>
</gene>
<dbReference type="Proteomes" id="UP001164064">
    <property type="component" value="Chromosome"/>
</dbReference>
<keyword evidence="1" id="KW-1133">Transmembrane helix</keyword>
<reference evidence="2" key="1">
    <citation type="journal article" date="2022" name="J Glob Antimicrob Resist">
        <title>Comparative analysis of IMP-4- and OXA-58-containing plasmids of three carbapenemase-producing Acinetobacter ursingii strains in the Netherlands.</title>
        <authorList>
            <person name="Hendrickx A.P.A."/>
            <person name="Schade R.P."/>
            <person name="Landman F."/>
            <person name="Bosch T."/>
            <person name="Schouls L.M."/>
            <person name="van Dijk K."/>
        </authorList>
    </citation>
    <scope>NUCLEOTIDE SEQUENCE</scope>
    <source>
        <strain evidence="2">RIVM_C010559</strain>
    </source>
</reference>
<dbReference type="InterPro" id="IPR045584">
    <property type="entry name" value="Pilin-like"/>
</dbReference>
<dbReference type="NCBIfam" id="TIGR02532">
    <property type="entry name" value="IV_pilin_GFxxxE"/>
    <property type="match status" value="1"/>
</dbReference>
<dbReference type="AlphaFoldDB" id="A0AA46S560"/>
<sequence length="179" mass="19707">MRRSLGFTLIELMVTIAVLAVIATMAAPSFGNLVAEKKLDRDARDLALTLSDARGQASVLRKNITVKFQNGVNTPTLYYWVPISPDTTLNSDDGGLYFSDLIFTPVGMPQYKTKQIDNPACNVVAPAQNPCDTKPEEYPKKITQILPLKFKLCNSKIKQSRVISLSLNGTIQQIEKGTC</sequence>
<keyword evidence="1" id="KW-0472">Membrane</keyword>
<dbReference type="Pfam" id="PF07963">
    <property type="entry name" value="N_methyl"/>
    <property type="match status" value="1"/>
</dbReference>
<dbReference type="SUPFAM" id="SSF54523">
    <property type="entry name" value="Pili subunits"/>
    <property type="match status" value="1"/>
</dbReference>
<name>A0AA46S560_9GAMM</name>
<feature type="transmembrane region" description="Helical" evidence="1">
    <location>
        <begin position="12"/>
        <end position="35"/>
    </location>
</feature>
<dbReference type="InterPro" id="IPR012902">
    <property type="entry name" value="N_methyl_site"/>
</dbReference>
<organism evidence="2 3">
    <name type="scientific">Acinetobacter ursingii</name>
    <dbReference type="NCBI Taxonomy" id="108980"/>
    <lineage>
        <taxon>Bacteria</taxon>
        <taxon>Pseudomonadati</taxon>
        <taxon>Pseudomonadota</taxon>
        <taxon>Gammaproteobacteria</taxon>
        <taxon>Moraxellales</taxon>
        <taxon>Moraxellaceae</taxon>
        <taxon>Acinetobacter</taxon>
    </lineage>
</organism>
<protein>
    <submittedName>
        <fullName evidence="2">Prepilin-type N-terminal cleavage/methylation domain-containing protein</fullName>
    </submittedName>
</protein>
<evidence type="ECO:0000313" key="2">
    <source>
        <dbReference type="EMBL" id="UYF72118.1"/>
    </source>
</evidence>
<accession>A0AA46S560</accession>
<proteinExistence type="predicted"/>
<keyword evidence="1" id="KW-0812">Transmembrane</keyword>